<organism evidence="1 2">
    <name type="scientific">Rhizopogon vinicolor AM-OR11-026</name>
    <dbReference type="NCBI Taxonomy" id="1314800"/>
    <lineage>
        <taxon>Eukaryota</taxon>
        <taxon>Fungi</taxon>
        <taxon>Dikarya</taxon>
        <taxon>Basidiomycota</taxon>
        <taxon>Agaricomycotina</taxon>
        <taxon>Agaricomycetes</taxon>
        <taxon>Agaricomycetidae</taxon>
        <taxon>Boletales</taxon>
        <taxon>Suillineae</taxon>
        <taxon>Rhizopogonaceae</taxon>
        <taxon>Rhizopogon</taxon>
    </lineage>
</organism>
<evidence type="ECO:0000313" key="1">
    <source>
        <dbReference type="EMBL" id="OAX32841.1"/>
    </source>
</evidence>
<dbReference type="OrthoDB" id="10524912at2759"/>
<dbReference type="Proteomes" id="UP000092154">
    <property type="component" value="Unassembled WGS sequence"/>
</dbReference>
<protein>
    <submittedName>
        <fullName evidence="1">Uncharacterized protein</fullName>
    </submittedName>
</protein>
<proteinExistence type="predicted"/>
<accession>A0A1B7MJS6</accession>
<evidence type="ECO:0000313" key="2">
    <source>
        <dbReference type="Proteomes" id="UP000092154"/>
    </source>
</evidence>
<sequence length="110" mass="12472">MVQRMPGLARRSNSESSFCVRVRRGVLDLPRQCSPSVVDAMVGNVSSPNWFLLLRFSFGLTGVFSSKRHGGCTEAAMDSFVTRECQKTLMRLPELKTHAESWYLLWVGFR</sequence>
<dbReference type="AlphaFoldDB" id="A0A1B7MJS6"/>
<name>A0A1B7MJS6_9AGAM</name>
<feature type="non-terminal residue" evidence="1">
    <location>
        <position position="110"/>
    </location>
</feature>
<gene>
    <name evidence="1" type="ORF">K503DRAFT_749466</name>
</gene>
<reference evidence="1 2" key="1">
    <citation type="submission" date="2016-06" db="EMBL/GenBank/DDBJ databases">
        <title>Comparative genomics of the ectomycorrhizal sister species Rhizopogon vinicolor and Rhizopogon vesiculosus (Basidiomycota: Boletales) reveals a divergence of the mating type B locus.</title>
        <authorList>
            <consortium name="DOE Joint Genome Institute"/>
            <person name="Mujic A.B."/>
            <person name="Kuo A."/>
            <person name="Tritt A."/>
            <person name="Lipzen A."/>
            <person name="Chen C."/>
            <person name="Johnson J."/>
            <person name="Sharma A."/>
            <person name="Barry K."/>
            <person name="Grigoriev I.V."/>
            <person name="Spatafora J.W."/>
        </authorList>
    </citation>
    <scope>NUCLEOTIDE SEQUENCE [LARGE SCALE GENOMIC DNA]</scope>
    <source>
        <strain evidence="1 2">AM-OR11-026</strain>
    </source>
</reference>
<dbReference type="EMBL" id="KV448900">
    <property type="protein sequence ID" value="OAX32841.1"/>
    <property type="molecule type" value="Genomic_DNA"/>
</dbReference>
<dbReference type="InParanoid" id="A0A1B7MJS6"/>
<keyword evidence="2" id="KW-1185">Reference proteome</keyword>